<reference evidence="2 3" key="1">
    <citation type="submission" date="2022-11" db="EMBL/GenBank/DDBJ databases">
        <title>Desulfobotulus tamanensis H1 sp. nov. - anaerobic, alkaliphilic, sulphate reducing bacterium isolated from terrestrial mud volcano.</title>
        <authorList>
            <person name="Frolova A."/>
            <person name="Merkel A.Y."/>
            <person name="Slobodkin A.I."/>
        </authorList>
    </citation>
    <scope>NUCLEOTIDE SEQUENCE [LARGE SCALE GENOMIC DNA]</scope>
    <source>
        <strain evidence="2 3">H1</strain>
    </source>
</reference>
<protein>
    <submittedName>
        <fullName evidence="2">SDR family NAD(P)-dependent oxidoreductase</fullName>
    </submittedName>
</protein>
<dbReference type="InterPro" id="IPR051783">
    <property type="entry name" value="NAD(P)-dependent_oxidoreduct"/>
</dbReference>
<dbReference type="InterPro" id="IPR001509">
    <property type="entry name" value="Epimerase_deHydtase"/>
</dbReference>
<dbReference type="Pfam" id="PF01370">
    <property type="entry name" value="Epimerase"/>
    <property type="match status" value="1"/>
</dbReference>
<feature type="domain" description="Ketoreductase" evidence="1">
    <location>
        <begin position="2"/>
        <end position="140"/>
    </location>
</feature>
<evidence type="ECO:0000313" key="3">
    <source>
        <dbReference type="Proteomes" id="UP001209681"/>
    </source>
</evidence>
<dbReference type="SMART" id="SM00822">
    <property type="entry name" value="PKS_KR"/>
    <property type="match status" value="1"/>
</dbReference>
<dbReference type="InterPro" id="IPR036291">
    <property type="entry name" value="NAD(P)-bd_dom_sf"/>
</dbReference>
<evidence type="ECO:0000313" key="2">
    <source>
        <dbReference type="EMBL" id="MCW7753365.1"/>
    </source>
</evidence>
<dbReference type="PANTHER" id="PTHR48079">
    <property type="entry name" value="PROTEIN YEEZ"/>
    <property type="match status" value="1"/>
</dbReference>
<sequence>MKKILVTGASGFIGSQLCTALLKMGCEVRILSRSHSPARQQTAPRCEVYPGDITRPESLKGVAKNVSHVFHLASRVTDWGSYNDFYETAVEGTRHILEACMEEKVERFVYFSSCAALGFCRPTRGLDEEAPAIRTGIPYSDTKLDAEILVRQVSHSSGIPVTIIRPANVIGPESLWTRDVLQAFQKGPVPLIAGGRAPGAFISVDNLVEGSLLAAFSPRAAGRTYHFMDGDSPDWRTYIQTLAGWIGKSTTASLPVGLAWKLGGAAEWLSGLTGKRPPISRISAAIMGMDHSVSTQRAKEELGWQSRVSYNESMEKIRSHLTAHNKLPGTQ</sequence>
<gene>
    <name evidence="2" type="ORF">OOT00_05120</name>
</gene>
<keyword evidence="3" id="KW-1185">Reference proteome</keyword>
<dbReference type="SUPFAM" id="SSF51735">
    <property type="entry name" value="NAD(P)-binding Rossmann-fold domains"/>
    <property type="match status" value="1"/>
</dbReference>
<dbReference type="InterPro" id="IPR057326">
    <property type="entry name" value="KR_dom"/>
</dbReference>
<dbReference type="Proteomes" id="UP001209681">
    <property type="component" value="Unassembled WGS sequence"/>
</dbReference>
<dbReference type="PANTHER" id="PTHR48079:SF6">
    <property type="entry name" value="NAD(P)-BINDING DOMAIN-CONTAINING PROTEIN-RELATED"/>
    <property type="match status" value="1"/>
</dbReference>
<evidence type="ECO:0000259" key="1">
    <source>
        <dbReference type="SMART" id="SM00822"/>
    </source>
</evidence>
<organism evidence="2 3">
    <name type="scientific">Desulfobotulus pelophilus</name>
    <dbReference type="NCBI Taxonomy" id="2823377"/>
    <lineage>
        <taxon>Bacteria</taxon>
        <taxon>Pseudomonadati</taxon>
        <taxon>Thermodesulfobacteriota</taxon>
        <taxon>Desulfobacteria</taxon>
        <taxon>Desulfobacterales</taxon>
        <taxon>Desulfobacteraceae</taxon>
        <taxon>Desulfobotulus</taxon>
    </lineage>
</organism>
<dbReference type="EMBL" id="JAPFPW010000004">
    <property type="protein sequence ID" value="MCW7753365.1"/>
    <property type="molecule type" value="Genomic_DNA"/>
</dbReference>
<dbReference type="Gene3D" id="3.40.50.720">
    <property type="entry name" value="NAD(P)-binding Rossmann-like Domain"/>
    <property type="match status" value="1"/>
</dbReference>
<name>A0ABT3N7D9_9BACT</name>
<proteinExistence type="predicted"/>
<dbReference type="RefSeq" id="WP_265424233.1">
    <property type="nucleotide sequence ID" value="NZ_JAPFPW010000004.1"/>
</dbReference>
<comment type="caution">
    <text evidence="2">The sequence shown here is derived from an EMBL/GenBank/DDBJ whole genome shotgun (WGS) entry which is preliminary data.</text>
</comment>
<accession>A0ABT3N7D9</accession>